<dbReference type="RefSeq" id="WP_073102495.1">
    <property type="nucleotide sequence ID" value="NZ_FQXE01000003.1"/>
</dbReference>
<evidence type="ECO:0000256" key="4">
    <source>
        <dbReference type="ARBA" id="ARBA00022982"/>
    </source>
</evidence>
<evidence type="ECO:0000313" key="11">
    <source>
        <dbReference type="Proteomes" id="UP000184226"/>
    </source>
</evidence>
<evidence type="ECO:0000256" key="2">
    <source>
        <dbReference type="ARBA" id="ARBA00022617"/>
    </source>
</evidence>
<evidence type="ECO:0000256" key="8">
    <source>
        <dbReference type="SAM" id="Phobius"/>
    </source>
</evidence>
<gene>
    <name evidence="10" type="ORF">SAMN04488135_103339</name>
</gene>
<accession>A0A1M5TD60</accession>
<dbReference type="GO" id="GO:0009055">
    <property type="term" value="F:electron transfer activity"/>
    <property type="evidence" value="ECO:0007669"/>
    <property type="project" value="InterPro"/>
</dbReference>
<dbReference type="PANTHER" id="PTHR35008">
    <property type="entry name" value="BLL4482 PROTEIN-RELATED"/>
    <property type="match status" value="1"/>
</dbReference>
<dbReference type="InterPro" id="IPR008168">
    <property type="entry name" value="Cyt_C_IC"/>
</dbReference>
<reference evidence="10 11" key="1">
    <citation type="submission" date="2016-11" db="EMBL/GenBank/DDBJ databases">
        <authorList>
            <person name="Jaros S."/>
            <person name="Januszkiewicz K."/>
            <person name="Wedrychowicz H."/>
        </authorList>
    </citation>
    <scope>NUCLEOTIDE SEQUENCE [LARGE SCALE GENOMIC DNA]</scope>
    <source>
        <strain evidence="10 11">CGMCC 1.10190</strain>
    </source>
</reference>
<dbReference type="InterPro" id="IPR051459">
    <property type="entry name" value="Cytochrome_c-type_DH"/>
</dbReference>
<keyword evidence="11" id="KW-1185">Reference proteome</keyword>
<dbReference type="PRINTS" id="PR00605">
    <property type="entry name" value="CYTCHROMECIC"/>
</dbReference>
<sequence length="205" mass="20609">MTGPGQTRGAENAEPHEQNNPVPRVLIGLIAALVVWAVCYIYASSPNGAAALGDRRAPATLAAGAAPQQGVLDGRQIFTAACQACHQAAGQGLAGVFPPLAGSAWVAGAPDLLAKIVLHGMNGPIEVAGVTYSGAMPAFGGQFSDAELAAVLTFIRQEWGNRAPALDAAMVEAARKATAGRAEPWKGAEDLLKHGSPAAGGGPAS</sequence>
<dbReference type="AlphaFoldDB" id="A0A1M5TD60"/>
<keyword evidence="8" id="KW-0812">Transmembrane</keyword>
<keyword evidence="8" id="KW-0472">Membrane</keyword>
<evidence type="ECO:0000259" key="9">
    <source>
        <dbReference type="PROSITE" id="PS51007"/>
    </source>
</evidence>
<keyword evidence="4" id="KW-0249">Electron transport</keyword>
<dbReference type="SUPFAM" id="SSF46626">
    <property type="entry name" value="Cytochrome c"/>
    <property type="match status" value="1"/>
</dbReference>
<dbReference type="GO" id="GO:0005506">
    <property type="term" value="F:iron ion binding"/>
    <property type="evidence" value="ECO:0007669"/>
    <property type="project" value="InterPro"/>
</dbReference>
<dbReference type="GO" id="GO:0020037">
    <property type="term" value="F:heme binding"/>
    <property type="evidence" value="ECO:0007669"/>
    <property type="project" value="InterPro"/>
</dbReference>
<evidence type="ECO:0000256" key="6">
    <source>
        <dbReference type="PROSITE-ProRule" id="PRU00433"/>
    </source>
</evidence>
<name>A0A1M5TD60_9BURK</name>
<evidence type="ECO:0000256" key="5">
    <source>
        <dbReference type="ARBA" id="ARBA00023004"/>
    </source>
</evidence>
<feature type="transmembrane region" description="Helical" evidence="8">
    <location>
        <begin position="25"/>
        <end position="43"/>
    </location>
</feature>
<keyword evidence="2 6" id="KW-0349">Heme</keyword>
<feature type="region of interest" description="Disordered" evidence="7">
    <location>
        <begin position="181"/>
        <end position="205"/>
    </location>
</feature>
<keyword evidence="1" id="KW-0813">Transport</keyword>
<keyword evidence="5 6" id="KW-0408">Iron</keyword>
<dbReference type="Proteomes" id="UP000184226">
    <property type="component" value="Unassembled WGS sequence"/>
</dbReference>
<evidence type="ECO:0000313" key="10">
    <source>
        <dbReference type="EMBL" id="SHH48658.1"/>
    </source>
</evidence>
<dbReference type="InterPro" id="IPR036909">
    <property type="entry name" value="Cyt_c-like_dom_sf"/>
</dbReference>
<dbReference type="Gene3D" id="1.10.760.10">
    <property type="entry name" value="Cytochrome c-like domain"/>
    <property type="match status" value="1"/>
</dbReference>
<protein>
    <submittedName>
        <fullName evidence="10">Cytochrome c, mono-and diheme variants</fullName>
    </submittedName>
</protein>
<dbReference type="Pfam" id="PF13442">
    <property type="entry name" value="Cytochrome_CBB3"/>
    <property type="match status" value="1"/>
</dbReference>
<dbReference type="OrthoDB" id="9809720at2"/>
<proteinExistence type="predicted"/>
<evidence type="ECO:0000256" key="3">
    <source>
        <dbReference type="ARBA" id="ARBA00022723"/>
    </source>
</evidence>
<keyword evidence="3 6" id="KW-0479">Metal-binding</keyword>
<dbReference type="PROSITE" id="PS51007">
    <property type="entry name" value="CYTC"/>
    <property type="match status" value="1"/>
</dbReference>
<dbReference type="EMBL" id="FQXE01000003">
    <property type="protein sequence ID" value="SHH48658.1"/>
    <property type="molecule type" value="Genomic_DNA"/>
</dbReference>
<dbReference type="STRING" id="658167.SAMN04488135_103339"/>
<feature type="compositionally biased region" description="Basic and acidic residues" evidence="7">
    <location>
        <begin position="183"/>
        <end position="193"/>
    </location>
</feature>
<dbReference type="PANTHER" id="PTHR35008:SF4">
    <property type="entry name" value="BLL4482 PROTEIN"/>
    <property type="match status" value="1"/>
</dbReference>
<evidence type="ECO:0000256" key="1">
    <source>
        <dbReference type="ARBA" id="ARBA00022448"/>
    </source>
</evidence>
<dbReference type="InterPro" id="IPR009056">
    <property type="entry name" value="Cyt_c-like_dom"/>
</dbReference>
<evidence type="ECO:0000256" key="7">
    <source>
        <dbReference type="SAM" id="MobiDB-lite"/>
    </source>
</evidence>
<organism evidence="10 11">
    <name type="scientific">Pollutimonas bauzanensis</name>
    <dbReference type="NCBI Taxonomy" id="658167"/>
    <lineage>
        <taxon>Bacteria</taxon>
        <taxon>Pseudomonadati</taxon>
        <taxon>Pseudomonadota</taxon>
        <taxon>Betaproteobacteria</taxon>
        <taxon>Burkholderiales</taxon>
        <taxon>Alcaligenaceae</taxon>
        <taxon>Pollutimonas</taxon>
    </lineage>
</organism>
<feature type="domain" description="Cytochrome c" evidence="9">
    <location>
        <begin position="69"/>
        <end position="159"/>
    </location>
</feature>
<keyword evidence="8" id="KW-1133">Transmembrane helix</keyword>